<dbReference type="InterPro" id="IPR010971">
    <property type="entry name" value="UbiH/COQ6"/>
</dbReference>
<evidence type="ECO:0000313" key="10">
    <source>
        <dbReference type="Proteomes" id="UP000054529"/>
    </source>
</evidence>
<protein>
    <submittedName>
        <fullName evidence="9">Putative 2-octaprenyl-3-methyl-6-methoxy-1,4-benzoquinol hydroxylase</fullName>
    </submittedName>
</protein>
<dbReference type="GO" id="GO:0071949">
    <property type="term" value="F:FAD binding"/>
    <property type="evidence" value="ECO:0007669"/>
    <property type="project" value="InterPro"/>
</dbReference>
<feature type="domain" description="FAD-binding" evidence="8">
    <location>
        <begin position="15"/>
        <end position="326"/>
    </location>
</feature>
<dbReference type="Gene3D" id="3.50.50.60">
    <property type="entry name" value="FAD/NAD(P)-binding domain"/>
    <property type="match status" value="2"/>
</dbReference>
<comment type="caution">
    <text evidence="9">The sequence shown here is derived from an EMBL/GenBank/DDBJ whole genome shotgun (WGS) entry which is preliminary data.</text>
</comment>
<keyword evidence="7" id="KW-0503">Monooxygenase</keyword>
<comment type="pathway">
    <text evidence="2">Cofactor biosynthesis; ubiquinone biosynthesis.</text>
</comment>
<dbReference type="PANTHER" id="PTHR43876">
    <property type="entry name" value="UBIQUINONE BIOSYNTHESIS MONOOXYGENASE COQ6, MITOCHONDRIAL"/>
    <property type="match status" value="1"/>
</dbReference>
<dbReference type="EMBL" id="AWXV01000004">
    <property type="protein sequence ID" value="KIE64011.1"/>
    <property type="molecule type" value="Genomic_DNA"/>
</dbReference>
<evidence type="ECO:0000256" key="6">
    <source>
        <dbReference type="ARBA" id="ARBA00023002"/>
    </source>
</evidence>
<gene>
    <name evidence="9" type="ORF">P689_122180</name>
</gene>
<evidence type="ECO:0000313" key="9">
    <source>
        <dbReference type="EMBL" id="KIE64011.1"/>
    </source>
</evidence>
<dbReference type="Proteomes" id="UP000054529">
    <property type="component" value="Unassembled WGS sequence"/>
</dbReference>
<dbReference type="PANTHER" id="PTHR43876:SF10">
    <property type="entry name" value="3-DEMETHOXYUBIQUINOL 3-HYDROXYLASE"/>
    <property type="match status" value="1"/>
</dbReference>
<dbReference type="InterPro" id="IPR002938">
    <property type="entry name" value="FAD-bd"/>
</dbReference>
<accession>A0A0C1S9Q3</accession>
<evidence type="ECO:0000256" key="3">
    <source>
        <dbReference type="ARBA" id="ARBA00005349"/>
    </source>
</evidence>
<evidence type="ECO:0000256" key="5">
    <source>
        <dbReference type="ARBA" id="ARBA00022827"/>
    </source>
</evidence>
<dbReference type="InterPro" id="IPR036188">
    <property type="entry name" value="FAD/NAD-bd_sf"/>
</dbReference>
<proteinExistence type="inferred from homology"/>
<dbReference type="AlphaFoldDB" id="A0A0C1S9Q3"/>
<name>A0A0C1S9Q3_9ENTR</name>
<dbReference type="UniPathway" id="UPA00232"/>
<evidence type="ECO:0000256" key="1">
    <source>
        <dbReference type="ARBA" id="ARBA00001974"/>
    </source>
</evidence>
<dbReference type="PRINTS" id="PR00420">
    <property type="entry name" value="RNGMNOXGNASE"/>
</dbReference>
<evidence type="ECO:0000256" key="7">
    <source>
        <dbReference type="ARBA" id="ARBA00023033"/>
    </source>
</evidence>
<evidence type="ECO:0000259" key="8">
    <source>
        <dbReference type="Pfam" id="PF01494"/>
    </source>
</evidence>
<dbReference type="HOGENOM" id="CLU_009665_8_3_6"/>
<dbReference type="GO" id="GO:0008682">
    <property type="term" value="F:3-demethoxyubiquinol 3-hydroxylase activity"/>
    <property type="evidence" value="ECO:0007669"/>
    <property type="project" value="TreeGrafter"/>
</dbReference>
<organism evidence="9 10">
    <name type="scientific">Candidatus Riesia pediculischaeffi PTSU</name>
    <dbReference type="NCBI Taxonomy" id="1401651"/>
    <lineage>
        <taxon>Bacteria</taxon>
        <taxon>Pseudomonadati</taxon>
        <taxon>Pseudomonadota</taxon>
        <taxon>Gammaproteobacteria</taxon>
        <taxon>Enterobacterales</taxon>
        <taxon>Enterobacteriaceae</taxon>
        <taxon>Candidatus Riesia</taxon>
    </lineage>
</organism>
<keyword evidence="6" id="KW-0560">Oxidoreductase</keyword>
<keyword evidence="4" id="KW-0285">Flavoprotein</keyword>
<evidence type="ECO:0000256" key="4">
    <source>
        <dbReference type="ARBA" id="ARBA00022630"/>
    </source>
</evidence>
<dbReference type="Pfam" id="PF01494">
    <property type="entry name" value="FAD_binding_3"/>
    <property type="match status" value="1"/>
</dbReference>
<dbReference type="NCBIfam" id="TIGR01988">
    <property type="entry name" value="Ubi-OHases"/>
    <property type="match status" value="1"/>
</dbReference>
<reference evidence="9 10" key="1">
    <citation type="journal article" date="2014" name="G3 (Bethesda)">
        <title>Genome sequence of Candidatus Riesia pediculischaeffi, endosymbiont of chimpanzee lice, and genomic comparison of recently acquired endosymbionts from human and chimpanzee lice.</title>
        <authorList>
            <person name="Boyd B.M."/>
            <person name="Allen J.M."/>
            <person name="de Crecy-Lagard V."/>
            <person name="Reed D.L."/>
        </authorList>
    </citation>
    <scope>NUCLEOTIDE SEQUENCE [LARGE SCALE GENOMIC DNA]</scope>
    <source>
        <strain evidence="9 10">PTSU</strain>
    </source>
</reference>
<comment type="cofactor">
    <cofactor evidence="1">
        <name>FAD</name>
        <dbReference type="ChEBI" id="CHEBI:57692"/>
    </cofactor>
</comment>
<dbReference type="InterPro" id="IPR051205">
    <property type="entry name" value="UbiH/COQ6_monooxygenase"/>
</dbReference>
<keyword evidence="5" id="KW-0274">FAD</keyword>
<evidence type="ECO:0000256" key="2">
    <source>
        <dbReference type="ARBA" id="ARBA00004749"/>
    </source>
</evidence>
<sequence>MFESYFITDMSIENYDVIIIGGNMIGSALAIGLAKSDWNVLVIEKKKLVYSSFEEYPYFNVSSINLSSVSLLKKIGVWKNLIHSRVTQNTVLEVWENWNFRLTFRASYFGLKNFGYIVENRNLQFALQKEITSCKNIKFLHSIRLTNLFRRKNSWEVHLSDNQMLSTNLIVGADGPMSTVRWLSKIRRIKYGEKLYCILMKVQTKQKINKHSIWQKFFSEGPIAFLPLFKNRDCLILHGKRQKIESLCKMSVKSLEKYLLLKIPEKLKKIEIFEKKMVYFRRFHAKSYFKEGLVIIGDAAHVIHPLVGQGLNLGYKDVERLLSFLTSYKDKGICFYSKGMLSEYQDSRLFDNYIMQLSTEMIYRLFSSKNYWIKKIRNELLKLINRSDLIKKIIVQYASE</sequence>
<comment type="similarity">
    <text evidence="3">Belongs to the UbiH/COQ6 family.</text>
</comment>
<dbReference type="PATRIC" id="fig|1401651.3.peg.446"/>
<dbReference type="SUPFAM" id="SSF51905">
    <property type="entry name" value="FAD/NAD(P)-binding domain"/>
    <property type="match status" value="1"/>
</dbReference>
<dbReference type="GO" id="GO:0006744">
    <property type="term" value="P:ubiquinone biosynthetic process"/>
    <property type="evidence" value="ECO:0007669"/>
    <property type="project" value="UniProtKB-UniPathway"/>
</dbReference>